<evidence type="ECO:0000313" key="1">
    <source>
        <dbReference type="EMBL" id="KAK1446410.1"/>
    </source>
</evidence>
<dbReference type="AlphaFoldDB" id="A0AAI9XEG3"/>
<keyword evidence="2" id="KW-1185">Reference proteome</keyword>
<organism evidence="1 2">
    <name type="scientific">Colletotrichum melonis</name>
    <dbReference type="NCBI Taxonomy" id="1209925"/>
    <lineage>
        <taxon>Eukaryota</taxon>
        <taxon>Fungi</taxon>
        <taxon>Dikarya</taxon>
        <taxon>Ascomycota</taxon>
        <taxon>Pezizomycotina</taxon>
        <taxon>Sordariomycetes</taxon>
        <taxon>Hypocreomycetidae</taxon>
        <taxon>Glomerellales</taxon>
        <taxon>Glomerellaceae</taxon>
        <taxon>Colletotrichum</taxon>
        <taxon>Colletotrichum acutatum species complex</taxon>
    </lineage>
</organism>
<evidence type="ECO:0000313" key="2">
    <source>
        <dbReference type="Proteomes" id="UP001239795"/>
    </source>
</evidence>
<comment type="caution">
    <text evidence="1">The sequence shown here is derived from an EMBL/GenBank/DDBJ whole genome shotgun (WGS) entry which is preliminary data.</text>
</comment>
<gene>
    <name evidence="1" type="ORF">CMEL01_10653</name>
</gene>
<name>A0AAI9XEG3_9PEZI</name>
<dbReference type="EMBL" id="MLGG01000090">
    <property type="protein sequence ID" value="KAK1446410.1"/>
    <property type="molecule type" value="Genomic_DNA"/>
</dbReference>
<accession>A0AAI9XEG3</accession>
<sequence length="41" mass="4121">MVQTLGHFSPAAPYGPDGAYWGLAQVRGSTNNSGKGNADGA</sequence>
<reference evidence="1 2" key="1">
    <citation type="submission" date="2016-10" db="EMBL/GenBank/DDBJ databases">
        <title>The genome sequence of Colletotrichum fioriniae PJ7.</title>
        <authorList>
            <person name="Baroncelli R."/>
        </authorList>
    </citation>
    <scope>NUCLEOTIDE SEQUENCE [LARGE SCALE GENOMIC DNA]</scope>
    <source>
        <strain evidence="1">Col 31</strain>
    </source>
</reference>
<proteinExistence type="predicted"/>
<protein>
    <submittedName>
        <fullName evidence="1">Uncharacterized protein</fullName>
    </submittedName>
</protein>
<dbReference type="Proteomes" id="UP001239795">
    <property type="component" value="Unassembled WGS sequence"/>
</dbReference>